<reference evidence="2" key="1">
    <citation type="journal article" date="2020" name="Stud. Mycol.">
        <title>101 Dothideomycetes genomes: a test case for predicting lifestyles and emergence of pathogens.</title>
        <authorList>
            <person name="Haridas S."/>
            <person name="Albert R."/>
            <person name="Binder M."/>
            <person name="Bloem J."/>
            <person name="Labutti K."/>
            <person name="Salamov A."/>
            <person name="Andreopoulos B."/>
            <person name="Baker S."/>
            <person name="Barry K."/>
            <person name="Bills G."/>
            <person name="Bluhm B."/>
            <person name="Cannon C."/>
            <person name="Castanera R."/>
            <person name="Culley D."/>
            <person name="Daum C."/>
            <person name="Ezra D."/>
            <person name="Gonzalez J."/>
            <person name="Henrissat B."/>
            <person name="Kuo A."/>
            <person name="Liang C."/>
            <person name="Lipzen A."/>
            <person name="Lutzoni F."/>
            <person name="Magnuson J."/>
            <person name="Mondo S."/>
            <person name="Nolan M."/>
            <person name="Ohm R."/>
            <person name="Pangilinan J."/>
            <person name="Park H.-J."/>
            <person name="Ramirez L."/>
            <person name="Alfaro M."/>
            <person name="Sun H."/>
            <person name="Tritt A."/>
            <person name="Yoshinaga Y."/>
            <person name="Zwiers L.-H."/>
            <person name="Turgeon B."/>
            <person name="Goodwin S."/>
            <person name="Spatafora J."/>
            <person name="Crous P."/>
            <person name="Grigoriev I."/>
        </authorList>
    </citation>
    <scope>NUCLEOTIDE SEQUENCE</scope>
    <source>
        <strain evidence="2">CBS 183.55</strain>
    </source>
</reference>
<accession>A0A6A5RU89</accession>
<evidence type="ECO:0000256" key="1">
    <source>
        <dbReference type="SAM" id="MobiDB-lite"/>
    </source>
</evidence>
<dbReference type="AlphaFoldDB" id="A0A6A5RU89"/>
<name>A0A6A5RU89_9PLEO</name>
<organism evidence="2 3">
    <name type="scientific">Didymella exigua CBS 183.55</name>
    <dbReference type="NCBI Taxonomy" id="1150837"/>
    <lineage>
        <taxon>Eukaryota</taxon>
        <taxon>Fungi</taxon>
        <taxon>Dikarya</taxon>
        <taxon>Ascomycota</taxon>
        <taxon>Pezizomycotina</taxon>
        <taxon>Dothideomycetes</taxon>
        <taxon>Pleosporomycetidae</taxon>
        <taxon>Pleosporales</taxon>
        <taxon>Pleosporineae</taxon>
        <taxon>Didymellaceae</taxon>
        <taxon>Didymella</taxon>
    </lineage>
</organism>
<dbReference type="Proteomes" id="UP000800082">
    <property type="component" value="Unassembled WGS sequence"/>
</dbReference>
<feature type="region of interest" description="Disordered" evidence="1">
    <location>
        <begin position="1"/>
        <end position="29"/>
    </location>
</feature>
<protein>
    <submittedName>
        <fullName evidence="2">Uncharacterized protein</fullName>
    </submittedName>
</protein>
<dbReference type="GeneID" id="54345032"/>
<dbReference type="RefSeq" id="XP_033450124.1">
    <property type="nucleotide sequence ID" value="XM_033587386.1"/>
</dbReference>
<evidence type="ECO:0000313" key="3">
    <source>
        <dbReference type="Proteomes" id="UP000800082"/>
    </source>
</evidence>
<keyword evidence="3" id="KW-1185">Reference proteome</keyword>
<dbReference type="EMBL" id="ML978965">
    <property type="protein sequence ID" value="KAF1929876.1"/>
    <property type="molecule type" value="Genomic_DNA"/>
</dbReference>
<evidence type="ECO:0000313" key="2">
    <source>
        <dbReference type="EMBL" id="KAF1929876.1"/>
    </source>
</evidence>
<proteinExistence type="predicted"/>
<feature type="compositionally biased region" description="Polar residues" evidence="1">
    <location>
        <begin position="8"/>
        <end position="17"/>
    </location>
</feature>
<sequence length="189" mass="20634">MRAGDAQKQFSPGNYDTSPHIRSVPRHGRVGYCRAEQTRRHGHCGQRMRVEFQVVKEKCAAAVRCSRTVCAPRRAASGRCEAQDECCRRAVACAPMPARLRHDTARRATHRASVREGKVRYVHPCAARLTSTARPCGRPNCPILLLVARGCAVTAPVGAGARLTRPKVCLASGWNHLAGVDPAHGMLHK</sequence>
<gene>
    <name evidence="2" type="ORF">M421DRAFT_131625</name>
</gene>